<dbReference type="InterPro" id="IPR038354">
    <property type="entry name" value="VKOR_sf"/>
</dbReference>
<dbReference type="InterPro" id="IPR044698">
    <property type="entry name" value="VKOR/LTO1"/>
</dbReference>
<reference evidence="12 13" key="1">
    <citation type="journal article" date="2016" name="Nat. Commun.">
        <title>Thousands of microbial genomes shed light on interconnected biogeochemical processes in an aquifer system.</title>
        <authorList>
            <person name="Anantharaman K."/>
            <person name="Brown C.T."/>
            <person name="Hug L.A."/>
            <person name="Sharon I."/>
            <person name="Castelle C.J."/>
            <person name="Probst A.J."/>
            <person name="Thomas B.C."/>
            <person name="Singh A."/>
            <person name="Wilkins M.J."/>
            <person name="Karaoz U."/>
            <person name="Brodie E.L."/>
            <person name="Williams K.H."/>
            <person name="Hubbard S.S."/>
            <person name="Banfield J.F."/>
        </authorList>
    </citation>
    <scope>NUCLEOTIDE SEQUENCE [LARGE SCALE GENOMIC DNA]</scope>
</reference>
<dbReference type="Pfam" id="PF07884">
    <property type="entry name" value="VKOR"/>
    <property type="match status" value="1"/>
</dbReference>
<dbReference type="Gene3D" id="1.20.1440.130">
    <property type="entry name" value="VKOR domain"/>
    <property type="match status" value="1"/>
</dbReference>
<feature type="domain" description="Vitamin K epoxide reductase" evidence="11">
    <location>
        <begin position="1"/>
        <end position="132"/>
    </location>
</feature>
<dbReference type="GO" id="GO:0048038">
    <property type="term" value="F:quinone binding"/>
    <property type="evidence" value="ECO:0007669"/>
    <property type="project" value="UniProtKB-KW"/>
</dbReference>
<name>A0A1G2B381_9BACT</name>
<keyword evidence="9" id="KW-0676">Redox-active center</keyword>
<comment type="subcellular location">
    <subcellularLocation>
        <location evidence="1">Membrane</location>
        <topology evidence="1">Multi-pass membrane protein</topology>
    </subcellularLocation>
</comment>
<evidence type="ECO:0000256" key="10">
    <source>
        <dbReference type="SAM" id="Phobius"/>
    </source>
</evidence>
<evidence type="ECO:0000256" key="1">
    <source>
        <dbReference type="ARBA" id="ARBA00004141"/>
    </source>
</evidence>
<evidence type="ECO:0000256" key="6">
    <source>
        <dbReference type="ARBA" id="ARBA00023002"/>
    </source>
</evidence>
<dbReference type="STRING" id="1798542.A3F54_00320"/>
<evidence type="ECO:0000256" key="9">
    <source>
        <dbReference type="ARBA" id="ARBA00023284"/>
    </source>
</evidence>
<dbReference type="EMBL" id="MHKD01000027">
    <property type="protein sequence ID" value="OGY82660.1"/>
    <property type="molecule type" value="Genomic_DNA"/>
</dbReference>
<evidence type="ECO:0000256" key="4">
    <source>
        <dbReference type="ARBA" id="ARBA00022719"/>
    </source>
</evidence>
<feature type="transmembrane region" description="Helical" evidence="10">
    <location>
        <begin position="82"/>
        <end position="103"/>
    </location>
</feature>
<dbReference type="Proteomes" id="UP000176952">
    <property type="component" value="Unassembled WGS sequence"/>
</dbReference>
<evidence type="ECO:0000256" key="2">
    <source>
        <dbReference type="ARBA" id="ARBA00006214"/>
    </source>
</evidence>
<organism evidence="12 13">
    <name type="scientific">Candidatus Kerfeldbacteria bacterium RIFCSPHIGHO2_12_FULL_48_17</name>
    <dbReference type="NCBI Taxonomy" id="1798542"/>
    <lineage>
        <taxon>Bacteria</taxon>
        <taxon>Candidatus Kerfeldiibacteriota</taxon>
    </lineage>
</organism>
<dbReference type="PANTHER" id="PTHR34573:SF1">
    <property type="entry name" value="VITAMIN K EPOXIDE REDUCTASE DOMAIN-CONTAINING PROTEIN"/>
    <property type="match status" value="1"/>
</dbReference>
<dbReference type="GO" id="GO:0016491">
    <property type="term" value="F:oxidoreductase activity"/>
    <property type="evidence" value="ECO:0007669"/>
    <property type="project" value="UniProtKB-KW"/>
</dbReference>
<sequence length="132" mass="14800">METYLIVILVFAGIGIINTAYLVSHVISKKPVKCLFFPPEWCHKVQFSKYSRTLGIPNPVTGLGFYLAILILTGLFVQGTIAFWPIATIITIGFLFSVYFTIIQAFVLKAFCTWCVVSAIDFLVLFLVVVLR</sequence>
<evidence type="ECO:0000313" key="12">
    <source>
        <dbReference type="EMBL" id="OGY82660.1"/>
    </source>
</evidence>
<evidence type="ECO:0000259" key="11">
    <source>
        <dbReference type="SMART" id="SM00756"/>
    </source>
</evidence>
<comment type="caution">
    <text evidence="12">The sequence shown here is derived from an EMBL/GenBank/DDBJ whole genome shotgun (WGS) entry which is preliminary data.</text>
</comment>
<feature type="transmembrane region" description="Helical" evidence="10">
    <location>
        <begin position="54"/>
        <end position="76"/>
    </location>
</feature>
<accession>A0A1G2B381</accession>
<keyword evidence="4" id="KW-0874">Quinone</keyword>
<keyword evidence="6" id="KW-0560">Oxidoreductase</keyword>
<dbReference type="AlphaFoldDB" id="A0A1G2B381"/>
<dbReference type="PANTHER" id="PTHR34573">
    <property type="entry name" value="VKC DOMAIN-CONTAINING PROTEIN"/>
    <property type="match status" value="1"/>
</dbReference>
<keyword evidence="7 10" id="KW-0472">Membrane</keyword>
<dbReference type="SMART" id="SM00756">
    <property type="entry name" value="VKc"/>
    <property type="match status" value="1"/>
</dbReference>
<evidence type="ECO:0000256" key="5">
    <source>
        <dbReference type="ARBA" id="ARBA00022989"/>
    </source>
</evidence>
<feature type="transmembrane region" description="Helical" evidence="10">
    <location>
        <begin position="6"/>
        <end position="23"/>
    </location>
</feature>
<dbReference type="CDD" id="cd12916">
    <property type="entry name" value="VKOR_1"/>
    <property type="match status" value="1"/>
</dbReference>
<evidence type="ECO:0000256" key="7">
    <source>
        <dbReference type="ARBA" id="ARBA00023136"/>
    </source>
</evidence>
<dbReference type="GO" id="GO:0016020">
    <property type="term" value="C:membrane"/>
    <property type="evidence" value="ECO:0007669"/>
    <property type="project" value="UniProtKB-SubCell"/>
</dbReference>
<dbReference type="InterPro" id="IPR012932">
    <property type="entry name" value="VKOR"/>
</dbReference>
<gene>
    <name evidence="12" type="ORF">A3F54_00320</name>
</gene>
<evidence type="ECO:0000256" key="8">
    <source>
        <dbReference type="ARBA" id="ARBA00023157"/>
    </source>
</evidence>
<protein>
    <recommendedName>
        <fullName evidence="11">Vitamin K epoxide reductase domain-containing protein</fullName>
    </recommendedName>
</protein>
<keyword evidence="8" id="KW-1015">Disulfide bond</keyword>
<keyword evidence="5 10" id="KW-1133">Transmembrane helix</keyword>
<proteinExistence type="inferred from homology"/>
<feature type="transmembrane region" description="Helical" evidence="10">
    <location>
        <begin position="110"/>
        <end position="131"/>
    </location>
</feature>
<comment type="similarity">
    <text evidence="2">Belongs to the VKOR family.</text>
</comment>
<evidence type="ECO:0000256" key="3">
    <source>
        <dbReference type="ARBA" id="ARBA00022692"/>
    </source>
</evidence>
<keyword evidence="3 10" id="KW-0812">Transmembrane</keyword>
<evidence type="ECO:0000313" key="13">
    <source>
        <dbReference type="Proteomes" id="UP000176952"/>
    </source>
</evidence>